<dbReference type="EMBL" id="CP104973">
    <property type="protein sequence ID" value="UXN61728.1"/>
    <property type="molecule type" value="Genomic_DNA"/>
</dbReference>
<proteinExistence type="predicted"/>
<organism evidence="1 2">
    <name type="scientific">Phyllobacterium zundukense</name>
    <dbReference type="NCBI Taxonomy" id="1867719"/>
    <lineage>
        <taxon>Bacteria</taxon>
        <taxon>Pseudomonadati</taxon>
        <taxon>Pseudomonadota</taxon>
        <taxon>Alphaproteobacteria</taxon>
        <taxon>Hyphomicrobiales</taxon>
        <taxon>Phyllobacteriaceae</taxon>
        <taxon>Phyllobacterium</taxon>
    </lineage>
</organism>
<accession>A0ACD4D7N9</accession>
<gene>
    <name evidence="1" type="ORF">N8E88_16920</name>
</gene>
<evidence type="ECO:0000313" key="2">
    <source>
        <dbReference type="Proteomes" id="UP001061991"/>
    </source>
</evidence>
<dbReference type="Proteomes" id="UP001061991">
    <property type="component" value="Chromosome"/>
</dbReference>
<sequence>MPVSRLSEFFGFRSRPVSLEEKSYSLTSPEAFGIFGVTPTVAGPSVSPVSALKVPAVLQAVRLISETAGSLPCKVYRNTDDGKEVAKDHPAYKLVHGWSNGWTSANLFRAQLTADALLHHGGFAFVNRVDGKPFELIRLDPTNITVKIDDDTGEPVFVSGKGKGQKTYHYTDILHIPAFGGVAPIRSAREAISLAMVLEKHAAQLFAGGARPASMLWNESKTPANENGSKTIGNMLRSWRNTFAEGKQGDPLILDGNWRYQQIALNSTDSQFAEMRTEQIREIARAFGIPPHMLFELSRATWSNAEQMGSTFLQLCLRPWLDKWQDAYNLVLFSDDERDELFCEFVIDDLLRADTAARADTFSKLIAARVMAPNEVRAAMNLPAKEGGDELANPYTTTAPATTIPNKETPANDA</sequence>
<reference evidence="1" key="1">
    <citation type="submission" date="2022-09" db="EMBL/GenBank/DDBJ databases">
        <title>Interaction between co-microsymbionts with complementary sets of symbiotic genes in legume-rhizobium systems.</title>
        <authorList>
            <person name="Safronova V."/>
            <person name="Sazanova A."/>
            <person name="Afonin A."/>
            <person name="Chirak E."/>
        </authorList>
    </citation>
    <scope>NUCLEOTIDE SEQUENCE</scope>
    <source>
        <strain evidence="1">A18/3m</strain>
    </source>
</reference>
<protein>
    <submittedName>
        <fullName evidence="1">Phage portal protein</fullName>
    </submittedName>
</protein>
<name>A0ACD4D7N9_9HYPH</name>
<keyword evidence="2" id="KW-1185">Reference proteome</keyword>
<evidence type="ECO:0000313" key="1">
    <source>
        <dbReference type="EMBL" id="UXN61728.1"/>
    </source>
</evidence>